<dbReference type="RefSeq" id="WP_203995594.1">
    <property type="nucleotide sequence ID" value="NZ_BOPG01000026.1"/>
</dbReference>
<dbReference type="SUPFAM" id="SSF52317">
    <property type="entry name" value="Class I glutamine amidotransferase-like"/>
    <property type="match status" value="1"/>
</dbReference>
<dbReference type="AlphaFoldDB" id="A0A8J3Z4P2"/>
<dbReference type="InterPro" id="IPR052158">
    <property type="entry name" value="INH-QAR"/>
</dbReference>
<evidence type="ECO:0000313" key="5">
    <source>
        <dbReference type="Proteomes" id="UP000612585"/>
    </source>
</evidence>
<dbReference type="EMBL" id="BOPG01000026">
    <property type="protein sequence ID" value="GIJ56747.1"/>
    <property type="molecule type" value="Genomic_DNA"/>
</dbReference>
<dbReference type="InterPro" id="IPR002818">
    <property type="entry name" value="DJ-1/PfpI"/>
</dbReference>
<evidence type="ECO:0000256" key="2">
    <source>
        <dbReference type="SAM" id="Phobius"/>
    </source>
</evidence>
<gene>
    <name evidence="4" type="ORF">Vau01_042630</name>
</gene>
<dbReference type="Gene3D" id="3.40.50.880">
    <property type="match status" value="1"/>
</dbReference>
<feature type="domain" description="DJ-1/PfpI" evidence="3">
    <location>
        <begin position="67"/>
        <end position="235"/>
    </location>
</feature>
<dbReference type="InterPro" id="IPR029062">
    <property type="entry name" value="Class_I_gatase-like"/>
</dbReference>
<feature type="region of interest" description="Disordered" evidence="1">
    <location>
        <begin position="460"/>
        <end position="488"/>
    </location>
</feature>
<keyword evidence="2" id="KW-1133">Transmembrane helix</keyword>
<reference evidence="4" key="1">
    <citation type="submission" date="2021-01" db="EMBL/GenBank/DDBJ databases">
        <title>Whole genome shotgun sequence of Virgisporangium aurantiacum NBRC 16421.</title>
        <authorList>
            <person name="Komaki H."/>
            <person name="Tamura T."/>
        </authorList>
    </citation>
    <scope>NUCLEOTIDE SEQUENCE</scope>
    <source>
        <strain evidence="4">NBRC 16421</strain>
    </source>
</reference>
<keyword evidence="2" id="KW-0472">Membrane</keyword>
<comment type="caution">
    <text evidence="4">The sequence shown here is derived from an EMBL/GenBank/DDBJ whole genome shotgun (WGS) entry which is preliminary data.</text>
</comment>
<keyword evidence="5" id="KW-1185">Reference proteome</keyword>
<evidence type="ECO:0000256" key="1">
    <source>
        <dbReference type="SAM" id="MobiDB-lite"/>
    </source>
</evidence>
<name>A0A8J3Z4P2_9ACTN</name>
<evidence type="ECO:0000259" key="3">
    <source>
        <dbReference type="Pfam" id="PF01965"/>
    </source>
</evidence>
<accession>A0A8J3Z4P2</accession>
<organism evidence="4 5">
    <name type="scientific">Virgisporangium aurantiacum</name>
    <dbReference type="NCBI Taxonomy" id="175570"/>
    <lineage>
        <taxon>Bacteria</taxon>
        <taxon>Bacillati</taxon>
        <taxon>Actinomycetota</taxon>
        <taxon>Actinomycetes</taxon>
        <taxon>Micromonosporales</taxon>
        <taxon>Micromonosporaceae</taxon>
        <taxon>Virgisporangium</taxon>
    </lineage>
</organism>
<feature type="compositionally biased region" description="Basic and acidic residues" evidence="1">
    <location>
        <begin position="468"/>
        <end position="482"/>
    </location>
</feature>
<dbReference type="PANTHER" id="PTHR43130:SF3">
    <property type="entry name" value="HTH-TYPE TRANSCRIPTIONAL REGULATOR RV1931C"/>
    <property type="match status" value="1"/>
</dbReference>
<protein>
    <recommendedName>
        <fullName evidence="3">DJ-1/PfpI domain-containing protein</fullName>
    </recommendedName>
</protein>
<dbReference type="Proteomes" id="UP000612585">
    <property type="component" value="Unassembled WGS sequence"/>
</dbReference>
<dbReference type="PANTHER" id="PTHR43130">
    <property type="entry name" value="ARAC-FAMILY TRANSCRIPTIONAL REGULATOR"/>
    <property type="match status" value="1"/>
</dbReference>
<keyword evidence="2" id="KW-0812">Transmembrane</keyword>
<proteinExistence type="predicted"/>
<evidence type="ECO:0000313" key="4">
    <source>
        <dbReference type="EMBL" id="GIJ56747.1"/>
    </source>
</evidence>
<feature type="transmembrane region" description="Helical" evidence="2">
    <location>
        <begin position="428"/>
        <end position="450"/>
    </location>
</feature>
<sequence length="488" mass="51559">MLVRRNRILGALVWGVAVALAAVTPPVVVGVASATSYVDTLYAPASDTTVPESVRTAAPRYDPAKRTVAILIGNHGANGGDVLPPYETFTATGAFNVYTVSPDRRRVPLLGGLDLVPDFSLAELDERLAGRTPDIVVVPQMPPAGSSMTVPVEDWLRRQARGGALVLGVCAGAEVLASAGLLDGRNAASHWFKLRSLEKAYPDVKWQRATRYVDDGDIVTTGGVLAGIDGSLRVIERVLDSRAAAAAADAVGWRHYSPGRPAPLPRSTFGLPDTIAGVNLTFRPRPTLGVVLTNGVGEIELASVFAAYTEAAYAARTRALGAGSTAAVLSRHGMVFVPRGDAFATRGLDRLVVPGAATAQNQRAALDTMAARTWPSIVVEYPHAEPGFAFDPVLRGMARTIDVPTARWRAKTLEYPASDLSGLQGPGWPWVATLLPLLYALGGATALIAARRSVVAGLRRRRARRSRRDGPAARVDTLDARAPEPAGL</sequence>
<dbReference type="Pfam" id="PF01965">
    <property type="entry name" value="DJ-1_PfpI"/>
    <property type="match status" value="1"/>
</dbReference>